<organism evidence="1 2">
    <name type="scientific">Dreissena polymorpha</name>
    <name type="common">Zebra mussel</name>
    <name type="synonym">Mytilus polymorpha</name>
    <dbReference type="NCBI Taxonomy" id="45954"/>
    <lineage>
        <taxon>Eukaryota</taxon>
        <taxon>Metazoa</taxon>
        <taxon>Spiralia</taxon>
        <taxon>Lophotrochozoa</taxon>
        <taxon>Mollusca</taxon>
        <taxon>Bivalvia</taxon>
        <taxon>Autobranchia</taxon>
        <taxon>Heteroconchia</taxon>
        <taxon>Euheterodonta</taxon>
        <taxon>Imparidentia</taxon>
        <taxon>Neoheterodontei</taxon>
        <taxon>Myida</taxon>
        <taxon>Dreissenoidea</taxon>
        <taxon>Dreissenidae</taxon>
        <taxon>Dreissena</taxon>
    </lineage>
</organism>
<keyword evidence="2" id="KW-1185">Reference proteome</keyword>
<accession>A0A9D4R761</accession>
<reference evidence="1" key="2">
    <citation type="submission" date="2020-11" db="EMBL/GenBank/DDBJ databases">
        <authorList>
            <person name="McCartney M.A."/>
            <person name="Auch B."/>
            <person name="Kono T."/>
            <person name="Mallez S."/>
            <person name="Becker A."/>
            <person name="Gohl D.M."/>
            <person name="Silverstein K.A.T."/>
            <person name="Koren S."/>
            <person name="Bechman K.B."/>
            <person name="Herman A."/>
            <person name="Abrahante J.E."/>
            <person name="Garbe J."/>
        </authorList>
    </citation>
    <scope>NUCLEOTIDE SEQUENCE</scope>
    <source>
        <strain evidence="1">Duluth1</strain>
        <tissue evidence="1">Whole animal</tissue>
    </source>
</reference>
<protein>
    <submittedName>
        <fullName evidence="1">Uncharacterized protein</fullName>
    </submittedName>
</protein>
<evidence type="ECO:0000313" key="1">
    <source>
        <dbReference type="EMBL" id="KAH3857519.1"/>
    </source>
</evidence>
<dbReference type="Proteomes" id="UP000828390">
    <property type="component" value="Unassembled WGS sequence"/>
</dbReference>
<dbReference type="AlphaFoldDB" id="A0A9D4R761"/>
<dbReference type="EMBL" id="JAIWYP010000003">
    <property type="protein sequence ID" value="KAH3857519.1"/>
    <property type="molecule type" value="Genomic_DNA"/>
</dbReference>
<name>A0A9D4R761_DREPO</name>
<dbReference type="Gene3D" id="1.10.8.720">
    <property type="entry name" value="Region D6 of dynein motor"/>
    <property type="match status" value="1"/>
</dbReference>
<evidence type="ECO:0000313" key="2">
    <source>
        <dbReference type="Proteomes" id="UP000828390"/>
    </source>
</evidence>
<proteinExistence type="predicted"/>
<sequence length="112" mass="13229">MYGGHIADDWDRNLCRTYLQVYMHSDMLSLLWLCYMYLYGLHPNAEIEKLNSCACPTEQANLRRNFQLKLDTCLKILPVNEKYFKSEKVSPISLCGMQILVWDDTFRRCINP</sequence>
<dbReference type="InterPro" id="IPR042219">
    <property type="entry name" value="AAA_lid_11_sf"/>
</dbReference>
<reference evidence="1" key="1">
    <citation type="journal article" date="2019" name="bioRxiv">
        <title>The Genome of the Zebra Mussel, Dreissena polymorpha: A Resource for Invasive Species Research.</title>
        <authorList>
            <person name="McCartney M.A."/>
            <person name="Auch B."/>
            <person name="Kono T."/>
            <person name="Mallez S."/>
            <person name="Zhang Y."/>
            <person name="Obille A."/>
            <person name="Becker A."/>
            <person name="Abrahante J.E."/>
            <person name="Garbe J."/>
            <person name="Badalamenti J.P."/>
            <person name="Herman A."/>
            <person name="Mangelson H."/>
            <person name="Liachko I."/>
            <person name="Sullivan S."/>
            <person name="Sone E.D."/>
            <person name="Koren S."/>
            <person name="Silverstein K.A.T."/>
            <person name="Beckman K.B."/>
            <person name="Gohl D.M."/>
        </authorList>
    </citation>
    <scope>NUCLEOTIDE SEQUENCE</scope>
    <source>
        <strain evidence="1">Duluth1</strain>
        <tissue evidence="1">Whole animal</tissue>
    </source>
</reference>
<comment type="caution">
    <text evidence="1">The sequence shown here is derived from an EMBL/GenBank/DDBJ whole genome shotgun (WGS) entry which is preliminary data.</text>
</comment>
<gene>
    <name evidence="1" type="ORF">DPMN_100128</name>
</gene>